<reference evidence="2 3" key="1">
    <citation type="journal article" date="2015" name="Nature">
        <title>rRNA introns, odd ribosomes, and small enigmatic genomes across a large radiation of phyla.</title>
        <authorList>
            <person name="Brown C.T."/>
            <person name="Hug L.A."/>
            <person name="Thomas B.C."/>
            <person name="Sharon I."/>
            <person name="Castelle C.J."/>
            <person name="Singh A."/>
            <person name="Wilkins M.J."/>
            <person name="Williams K.H."/>
            <person name="Banfield J.F."/>
        </authorList>
    </citation>
    <scope>NUCLEOTIDE SEQUENCE [LARGE SCALE GENOMIC DNA]</scope>
</reference>
<dbReference type="Proteomes" id="UP000034050">
    <property type="component" value="Unassembled WGS sequence"/>
</dbReference>
<protein>
    <recommendedName>
        <fullName evidence="4">Membrane protein 6-pyruvoyl-tetrahydropterin synthase-related domain-containing protein</fullName>
    </recommendedName>
</protein>
<feature type="transmembrane region" description="Helical" evidence="1">
    <location>
        <begin position="225"/>
        <end position="244"/>
    </location>
</feature>
<comment type="caution">
    <text evidence="2">The sequence shown here is derived from an EMBL/GenBank/DDBJ whole genome shotgun (WGS) entry which is preliminary data.</text>
</comment>
<feature type="transmembrane region" description="Helical" evidence="1">
    <location>
        <begin position="351"/>
        <end position="369"/>
    </location>
</feature>
<gene>
    <name evidence="2" type="ORF">UV61_C0003G0033</name>
</gene>
<feature type="transmembrane region" description="Helical" evidence="1">
    <location>
        <begin position="322"/>
        <end position="345"/>
    </location>
</feature>
<feature type="transmembrane region" description="Helical" evidence="1">
    <location>
        <begin position="72"/>
        <end position="93"/>
    </location>
</feature>
<feature type="transmembrane region" description="Helical" evidence="1">
    <location>
        <begin position="125"/>
        <end position="145"/>
    </location>
</feature>
<feature type="transmembrane region" description="Helical" evidence="1">
    <location>
        <begin position="292"/>
        <end position="310"/>
    </location>
</feature>
<dbReference type="AlphaFoldDB" id="A0A0G1CN72"/>
<evidence type="ECO:0000313" key="2">
    <source>
        <dbReference type="EMBL" id="KKS87180.1"/>
    </source>
</evidence>
<evidence type="ECO:0008006" key="4">
    <source>
        <dbReference type="Google" id="ProtNLM"/>
    </source>
</evidence>
<dbReference type="EMBL" id="LCFD01000003">
    <property type="protein sequence ID" value="KKS87180.1"/>
    <property type="molecule type" value="Genomic_DNA"/>
</dbReference>
<keyword evidence="1" id="KW-1133">Transmembrane helix</keyword>
<dbReference type="STRING" id="1618446.UV61_C0003G0033"/>
<feature type="transmembrane region" description="Helical" evidence="1">
    <location>
        <begin position="151"/>
        <end position="171"/>
    </location>
</feature>
<feature type="transmembrane region" description="Helical" evidence="1">
    <location>
        <begin position="178"/>
        <end position="194"/>
    </location>
</feature>
<organism evidence="2 3">
    <name type="scientific">Candidatus Gottesmanbacteria bacterium GW2011_GWB1_43_11</name>
    <dbReference type="NCBI Taxonomy" id="1618446"/>
    <lineage>
        <taxon>Bacteria</taxon>
        <taxon>Candidatus Gottesmaniibacteriota</taxon>
    </lineage>
</organism>
<sequence length="949" mass="106821">MKKLLLAFLLFVLHLSAVSIIIGAFWPIGKWYFDAKPLWGVDFYYTASLVNSLKQNFIFPAAGWFSAWFSGWPWITGFPILHAYLIVPLTYFFEVNQAIKIWMLVSLILYFLGAYALFYVLSRNWVIAVLLSLGAIFSVGVYGSLMWGGSLPSHATQMFFPWVILFVVLFLTTRKRAALWLAILLTGLSIWGHPQIAIAYIYPTAGLLFLFLAQGLKIWHRLKSLIVFVLVSFVFGLPLFYFTLGDALKTLIVTNSTEVATSTAKVDATASAEIAAFHGAQPWRIIQDTNLTFYYLLAGATVFFVLVLILRRQPKMLFESLPFLVVAIFYVVYVWIFAYGISIYHGGWYRLFWATPIWLGMVVASLWGTAQKHLYEKATGFWKIFHILIPVASLVILGAGAISLNTTSQGLKEKIVARSNTSSAFPDVLNLRTGSGFTALTYDLVPTWLDGNRRDYRLYSADQTVNIWWSAVFAMPLARGYFDPPVNAQNRGYFFWLDAALNKATNGDDELVGAFHYPPETALNNTLFLVDWYGVKFFEAGHAGPTAYAPLPTSFSQKTYMANEVDLPFNTEKYNQGNQALHFYELKDEKVSPLLIGTNAVTLGIVATDQGYETVVRALADSNLGVSQLIPVKLGSDLNQLSEKTLAAMDGLLLYDYHYSNQQSAFRQIVEYVKGGKQLFIDSGTETREANSQNLPEVFPIETSIRKQLGEAWDFTEVDDGLTRGIDLTSFDPPLFDQTAWNFSYPPDSSAVRTGSKVLLKNHGQPVLMSLPLGSGEVIWSGMNLSYHVIRFHNRQEVAFYKNIITKIVKLGSQDKIESDAEFINPETRRIRISQSKGVLLKEEAYPGWRATIRTDKAKESAKIYPVGPSYPGFMYIRIPTRFQNIPSEVTFHYSGSTTTWGLVGVTLLIGITILDEVVLKGAILGRLCRKVWQTINFETKKWWGKEDE</sequence>
<keyword evidence="1" id="KW-0812">Transmembrane</keyword>
<evidence type="ECO:0000256" key="1">
    <source>
        <dbReference type="SAM" id="Phobius"/>
    </source>
</evidence>
<feature type="transmembrane region" description="Helical" evidence="1">
    <location>
        <begin position="99"/>
        <end position="118"/>
    </location>
</feature>
<proteinExistence type="predicted"/>
<dbReference type="Gene3D" id="3.40.50.880">
    <property type="match status" value="1"/>
</dbReference>
<dbReference type="InterPro" id="IPR029062">
    <property type="entry name" value="Class_I_gatase-like"/>
</dbReference>
<evidence type="ECO:0000313" key="3">
    <source>
        <dbReference type="Proteomes" id="UP000034050"/>
    </source>
</evidence>
<accession>A0A0G1CN72</accession>
<dbReference type="SUPFAM" id="SSF52317">
    <property type="entry name" value="Class I glutamine amidotransferase-like"/>
    <property type="match status" value="1"/>
</dbReference>
<feature type="transmembrane region" description="Helical" evidence="1">
    <location>
        <begin position="200"/>
        <end position="218"/>
    </location>
</feature>
<name>A0A0G1CN72_9BACT</name>
<feature type="transmembrane region" description="Helical" evidence="1">
    <location>
        <begin position="381"/>
        <end position="404"/>
    </location>
</feature>
<keyword evidence="1" id="KW-0472">Membrane</keyword>